<evidence type="ECO:0000259" key="4">
    <source>
        <dbReference type="Pfam" id="PF11887"/>
    </source>
</evidence>
<feature type="domain" description="Mammalian cell entry C-terminal" evidence="4">
    <location>
        <begin position="121"/>
        <end position="307"/>
    </location>
</feature>
<sequence length="434" mass="44138">MITRTVKFQVLVFLVVSLLGVSYVGLRYVGLGDRLFGDGYTVHADFAAAGGIFTNAAVTYRGIPVGRVGAVRLAGKGVRVDLDLRGGVPIPRDLHAVTAERSAVGEQYVDLRPDTDTGPYLRDGDTIPASRTSVPLPVETLLTNLDGLVRSVDGTDLSTLIDELGTAFEGNEDALRQIVDAANSLLATANQDLPQTLTLIQDGRTVLNTQAGSADAIHQWARSLSQLTGTVKNSDGDLRRLLADEPPGATQLVGLLRDLDPSVGTLLGNLITVNGIAADRLPGIRQILVEYPVAVAGGFTVAPGDGTAHFGLVVNLNNPPACQYTSTGADACTAKERAAGSGVRGSTEAPEPSGTDPSPAPVGAAPSSGGAGSGGSPSDATGTGATGTIDGFDPATGLVTGADGLPLQLGGTGGQYALAGNQSWKELLLAGLAG</sequence>
<dbReference type="InterPro" id="IPR024516">
    <property type="entry name" value="Mce_C"/>
</dbReference>
<organism evidence="5 6">
    <name type="scientific">Rugosimonospora acidiphila</name>
    <dbReference type="NCBI Taxonomy" id="556531"/>
    <lineage>
        <taxon>Bacteria</taxon>
        <taxon>Bacillati</taxon>
        <taxon>Actinomycetota</taxon>
        <taxon>Actinomycetes</taxon>
        <taxon>Micromonosporales</taxon>
        <taxon>Micromonosporaceae</taxon>
        <taxon>Rugosimonospora</taxon>
    </lineage>
</organism>
<keyword evidence="2" id="KW-0472">Membrane</keyword>
<feature type="domain" description="Mce/MlaD" evidence="3">
    <location>
        <begin position="38"/>
        <end position="113"/>
    </location>
</feature>
<dbReference type="InterPro" id="IPR003399">
    <property type="entry name" value="Mce/MlaD"/>
</dbReference>
<evidence type="ECO:0000313" key="5">
    <source>
        <dbReference type="EMBL" id="GAA5199053.1"/>
    </source>
</evidence>
<feature type="transmembrane region" description="Helical" evidence="2">
    <location>
        <begin position="6"/>
        <end position="26"/>
    </location>
</feature>
<accession>A0ABP9SQ33</accession>
<evidence type="ECO:0000256" key="1">
    <source>
        <dbReference type="SAM" id="MobiDB-lite"/>
    </source>
</evidence>
<name>A0ABP9SQ33_9ACTN</name>
<evidence type="ECO:0000313" key="6">
    <source>
        <dbReference type="Proteomes" id="UP001501570"/>
    </source>
</evidence>
<evidence type="ECO:0000256" key="2">
    <source>
        <dbReference type="SAM" id="Phobius"/>
    </source>
</evidence>
<dbReference type="Pfam" id="PF02470">
    <property type="entry name" value="MlaD"/>
    <property type="match status" value="1"/>
</dbReference>
<keyword evidence="2" id="KW-1133">Transmembrane helix</keyword>
<dbReference type="InterPro" id="IPR005693">
    <property type="entry name" value="Mce"/>
</dbReference>
<dbReference type="InterPro" id="IPR052336">
    <property type="entry name" value="MlaD_Phospholipid_Transporter"/>
</dbReference>
<gene>
    <name evidence="5" type="ORF">GCM10023322_73800</name>
</gene>
<dbReference type="PANTHER" id="PTHR33371">
    <property type="entry name" value="INTERMEMBRANE PHOSPHOLIPID TRANSPORT SYSTEM BINDING PROTEIN MLAD-RELATED"/>
    <property type="match status" value="1"/>
</dbReference>
<comment type="caution">
    <text evidence="5">The sequence shown here is derived from an EMBL/GenBank/DDBJ whole genome shotgun (WGS) entry which is preliminary data.</text>
</comment>
<protein>
    <submittedName>
        <fullName evidence="5">MlaD family protein</fullName>
    </submittedName>
</protein>
<keyword evidence="6" id="KW-1185">Reference proteome</keyword>
<feature type="region of interest" description="Disordered" evidence="1">
    <location>
        <begin position="338"/>
        <end position="389"/>
    </location>
</feature>
<evidence type="ECO:0000259" key="3">
    <source>
        <dbReference type="Pfam" id="PF02470"/>
    </source>
</evidence>
<dbReference type="Pfam" id="PF11887">
    <property type="entry name" value="Mce4_CUP1"/>
    <property type="match status" value="1"/>
</dbReference>
<dbReference type="NCBIfam" id="TIGR00996">
    <property type="entry name" value="Mtu_fam_mce"/>
    <property type="match status" value="1"/>
</dbReference>
<dbReference type="RefSeq" id="WP_345637761.1">
    <property type="nucleotide sequence ID" value="NZ_BAABJQ010000035.1"/>
</dbReference>
<dbReference type="PANTHER" id="PTHR33371:SF16">
    <property type="entry name" value="MCE-FAMILY PROTEIN MCE3F"/>
    <property type="match status" value="1"/>
</dbReference>
<dbReference type="EMBL" id="BAABJQ010000035">
    <property type="protein sequence ID" value="GAA5199053.1"/>
    <property type="molecule type" value="Genomic_DNA"/>
</dbReference>
<feature type="compositionally biased region" description="Low complexity" evidence="1">
    <location>
        <begin position="376"/>
        <end position="388"/>
    </location>
</feature>
<reference evidence="6" key="1">
    <citation type="journal article" date="2019" name="Int. J. Syst. Evol. Microbiol.">
        <title>The Global Catalogue of Microorganisms (GCM) 10K type strain sequencing project: providing services to taxonomists for standard genome sequencing and annotation.</title>
        <authorList>
            <consortium name="The Broad Institute Genomics Platform"/>
            <consortium name="The Broad Institute Genome Sequencing Center for Infectious Disease"/>
            <person name="Wu L."/>
            <person name="Ma J."/>
        </authorList>
    </citation>
    <scope>NUCLEOTIDE SEQUENCE [LARGE SCALE GENOMIC DNA]</scope>
    <source>
        <strain evidence="6">JCM 18304</strain>
    </source>
</reference>
<keyword evidence="2" id="KW-0812">Transmembrane</keyword>
<proteinExistence type="predicted"/>
<dbReference type="Proteomes" id="UP001501570">
    <property type="component" value="Unassembled WGS sequence"/>
</dbReference>